<feature type="signal peptide" evidence="1">
    <location>
        <begin position="1"/>
        <end position="24"/>
    </location>
</feature>
<organism evidence="2 3">
    <name type="scientific">Allocatelliglobosispora scoriae</name>
    <dbReference type="NCBI Taxonomy" id="643052"/>
    <lineage>
        <taxon>Bacteria</taxon>
        <taxon>Bacillati</taxon>
        <taxon>Actinomycetota</taxon>
        <taxon>Actinomycetes</taxon>
        <taxon>Micromonosporales</taxon>
        <taxon>Micromonosporaceae</taxon>
        <taxon>Allocatelliglobosispora</taxon>
    </lineage>
</organism>
<dbReference type="RefSeq" id="WP_184833604.1">
    <property type="nucleotide sequence ID" value="NZ_JACHMN010000002.1"/>
</dbReference>
<proteinExistence type="predicted"/>
<reference evidence="2 3" key="1">
    <citation type="submission" date="2020-08" db="EMBL/GenBank/DDBJ databases">
        <title>Sequencing the genomes of 1000 actinobacteria strains.</title>
        <authorList>
            <person name="Klenk H.-P."/>
        </authorList>
    </citation>
    <scope>NUCLEOTIDE SEQUENCE [LARGE SCALE GENOMIC DNA]</scope>
    <source>
        <strain evidence="2 3">DSM 45362</strain>
    </source>
</reference>
<keyword evidence="1" id="KW-0732">Signal</keyword>
<name>A0A841BMM4_9ACTN</name>
<gene>
    <name evidence="2" type="ORF">F4553_001381</name>
</gene>
<protein>
    <recommendedName>
        <fullName evidence="4">LVIVD repeat-containing protein</fullName>
    </recommendedName>
</protein>
<feature type="chain" id="PRO_5032710967" description="LVIVD repeat-containing protein" evidence="1">
    <location>
        <begin position="25"/>
        <end position="437"/>
    </location>
</feature>
<dbReference type="EMBL" id="JACHMN010000002">
    <property type="protein sequence ID" value="MBB5868002.1"/>
    <property type="molecule type" value="Genomic_DNA"/>
</dbReference>
<keyword evidence="3" id="KW-1185">Reference proteome</keyword>
<comment type="caution">
    <text evidence="2">The sequence shown here is derived from an EMBL/GenBank/DDBJ whole genome shotgun (WGS) entry which is preliminary data.</text>
</comment>
<evidence type="ECO:0008006" key="4">
    <source>
        <dbReference type="Google" id="ProtNLM"/>
    </source>
</evidence>
<evidence type="ECO:0000313" key="2">
    <source>
        <dbReference type="EMBL" id="MBB5868002.1"/>
    </source>
</evidence>
<evidence type="ECO:0000256" key="1">
    <source>
        <dbReference type="SAM" id="SignalP"/>
    </source>
</evidence>
<evidence type="ECO:0000313" key="3">
    <source>
        <dbReference type="Proteomes" id="UP000587527"/>
    </source>
</evidence>
<sequence length="437" mass="47559">MTAQRIIAAVAVIAMVGVATPAAAHDETPHRPTGLAPATSANLRLVGHVNPGPVANADVYGYRGHAYLASFVGNNCNSSGIRVYSLWNPARPKHVATFADKASEPDLAGTWTEKVIVQRVDTARFHGVLAVVTFQTCDSTDDTTFRGFGLYDVTNPAKPKALSRYAAPGTRGSHEIWLGADAGHAYVYAAVLRSEWTSSPTYDRATNTATTPGRADFRIVDVADPRHPVDAGEWGAWKELGVVPVANPAHPYEGFQSFTHSVRVDTRLRRAYLSNWDLGTVILDVSDARHPRYLGRTTPEQGSTHSAAIDPTGRFLIETHERLGGIPMIYDVSDPARPRELAHLTKDGQEETSVHDPKLRGSLAYFSWYEHGVVVADVSKAWAPRVIGQFLSTDTTPNPDFCDFEGGCVEVWGVFVLGDLILASDMNSGLYVLRLKR</sequence>
<dbReference type="AlphaFoldDB" id="A0A841BMM4"/>
<dbReference type="Proteomes" id="UP000587527">
    <property type="component" value="Unassembled WGS sequence"/>
</dbReference>
<accession>A0A841BMM4</accession>